<comment type="similarity">
    <text evidence="5">Belongs to the HIPP family.</text>
</comment>
<dbReference type="SUPFAM" id="SSF55008">
    <property type="entry name" value="HMA, heavy metal-associated domain"/>
    <property type="match status" value="1"/>
</dbReference>
<comment type="caution">
    <text evidence="10">The sequence shown here is derived from an EMBL/GenBank/DDBJ whole genome shotgun (WGS) entry which is preliminary data.</text>
</comment>
<dbReference type="PROSITE" id="PS50846">
    <property type="entry name" value="HMA_2"/>
    <property type="match status" value="1"/>
</dbReference>
<feature type="transmembrane region" description="Helical" evidence="8">
    <location>
        <begin position="495"/>
        <end position="513"/>
    </location>
</feature>
<keyword evidence="2" id="KW-0479">Metal-binding</keyword>
<dbReference type="PANTHER" id="PTHR45811">
    <property type="entry name" value="COPPER TRANSPORT PROTEIN FAMILY-RELATED"/>
    <property type="match status" value="1"/>
</dbReference>
<sequence>MENPSGNSTAWEEEEQWLERILEIPYESESQEILGQPSQNDHLLSRTAPPAHMVMSSKVDSGLHGNSHKQLALVEYSSIATDSIAGKADGKIQNQPAEAGAAEYYVVAKGYVAGQKEDERQQISGRDSQNHLLSRTAPPAHDMVISSQGGSEVEAQRIWNQASHNQDFPSKAAPPAAHFGVSSKVDSGLFSACIFSKMVGFPVCHTKKNGKSIQALTEPGTAQFLGISDSNGLESQGLTVATVDRRERKIKIDKDYRERQKEQRKNLEVQNAELHERLRSAYSQIQQLQFHIDHKDISQQLAIKDKAKEDLQACLRANAQLQKELESANSTIEKLKGQIQNRQTDHSRKFNIVLEMPDLHDDKGKQKAIEAVAGLPGLDSVEVSMRNRTLTVTGDVDPVVVASNLKHFKPKILKVWPIEHKKEEKKEEVKKSEGNSIGDLLRAYHHVSHYPIQQRAHHDYDFYNSGACEAMPPPEMFNSTQGLLFETMLSPRNPFFLFFLLSAFIFLLCKLSVGVSIGQTMMRWSDTLWS</sequence>
<dbReference type="InterPro" id="IPR006121">
    <property type="entry name" value="HMA_dom"/>
</dbReference>
<keyword evidence="4" id="KW-0636">Prenylation</keyword>
<dbReference type="Pfam" id="PF00403">
    <property type="entry name" value="HMA"/>
    <property type="match status" value="1"/>
</dbReference>
<organism evidence="10 11">
    <name type="scientific">Turnera subulata</name>
    <dbReference type="NCBI Taxonomy" id="218843"/>
    <lineage>
        <taxon>Eukaryota</taxon>
        <taxon>Viridiplantae</taxon>
        <taxon>Streptophyta</taxon>
        <taxon>Embryophyta</taxon>
        <taxon>Tracheophyta</taxon>
        <taxon>Spermatophyta</taxon>
        <taxon>Magnoliopsida</taxon>
        <taxon>eudicotyledons</taxon>
        <taxon>Gunneridae</taxon>
        <taxon>Pentapetalae</taxon>
        <taxon>rosids</taxon>
        <taxon>fabids</taxon>
        <taxon>Malpighiales</taxon>
        <taxon>Passifloraceae</taxon>
        <taxon>Turnera</taxon>
    </lineage>
</organism>
<dbReference type="PANTHER" id="PTHR45811:SF50">
    <property type="entry name" value="HEAVY METAL-ASSOCIATED ISOPRENYLATED PLANT PROTEIN 12-RELATED"/>
    <property type="match status" value="1"/>
</dbReference>
<evidence type="ECO:0000256" key="3">
    <source>
        <dbReference type="ARBA" id="ARBA00023288"/>
    </source>
</evidence>
<accession>A0A9Q0J274</accession>
<keyword evidence="8" id="KW-0812">Transmembrane</keyword>
<gene>
    <name evidence="10" type="ORF">Tsubulata_035158</name>
</gene>
<evidence type="ECO:0000259" key="9">
    <source>
        <dbReference type="PROSITE" id="PS50846"/>
    </source>
</evidence>
<reference evidence="10" key="2">
    <citation type="journal article" date="2023" name="Plants (Basel)">
        <title>Annotation of the Turnera subulata (Passifloraceae) Draft Genome Reveals the S-Locus Evolved after the Divergence of Turneroideae from Passifloroideae in a Stepwise Manner.</title>
        <authorList>
            <person name="Henning P.M."/>
            <person name="Roalson E.H."/>
            <person name="Mir W."/>
            <person name="McCubbin A.G."/>
            <person name="Shore J.S."/>
        </authorList>
    </citation>
    <scope>NUCLEOTIDE SEQUENCE</scope>
    <source>
        <strain evidence="10">F60SS</strain>
    </source>
</reference>
<evidence type="ECO:0000256" key="4">
    <source>
        <dbReference type="ARBA" id="ARBA00023289"/>
    </source>
</evidence>
<feature type="domain" description="HMA" evidence="9">
    <location>
        <begin position="350"/>
        <end position="417"/>
    </location>
</feature>
<proteinExistence type="inferred from homology"/>
<evidence type="ECO:0000256" key="2">
    <source>
        <dbReference type="ARBA" id="ARBA00022723"/>
    </source>
</evidence>
<keyword evidence="11" id="KW-1185">Reference proteome</keyword>
<feature type="compositionally biased region" description="Polar residues" evidence="7">
    <location>
        <begin position="122"/>
        <end position="133"/>
    </location>
</feature>
<evidence type="ECO:0000313" key="11">
    <source>
        <dbReference type="Proteomes" id="UP001141552"/>
    </source>
</evidence>
<evidence type="ECO:0000256" key="6">
    <source>
        <dbReference type="SAM" id="Coils"/>
    </source>
</evidence>
<feature type="region of interest" description="Disordered" evidence="7">
    <location>
        <begin position="117"/>
        <end position="149"/>
    </location>
</feature>
<dbReference type="Gene3D" id="3.30.70.100">
    <property type="match status" value="1"/>
</dbReference>
<evidence type="ECO:0000256" key="7">
    <source>
        <dbReference type="SAM" id="MobiDB-lite"/>
    </source>
</evidence>
<evidence type="ECO:0000313" key="10">
    <source>
        <dbReference type="EMBL" id="KAJ4825658.1"/>
    </source>
</evidence>
<dbReference type="InterPro" id="IPR036163">
    <property type="entry name" value="HMA_dom_sf"/>
</dbReference>
<evidence type="ECO:0000256" key="5">
    <source>
        <dbReference type="ARBA" id="ARBA00024045"/>
    </source>
</evidence>
<keyword evidence="1" id="KW-0488">Methylation</keyword>
<keyword evidence="8" id="KW-0472">Membrane</keyword>
<reference evidence="10" key="1">
    <citation type="submission" date="2022-02" db="EMBL/GenBank/DDBJ databases">
        <authorList>
            <person name="Henning P.M."/>
            <person name="McCubbin A.G."/>
            <person name="Shore J.S."/>
        </authorList>
    </citation>
    <scope>NUCLEOTIDE SEQUENCE</scope>
    <source>
        <strain evidence="10">F60SS</strain>
        <tissue evidence="10">Leaves</tissue>
    </source>
</reference>
<keyword evidence="3" id="KW-0449">Lipoprotein</keyword>
<protein>
    <recommendedName>
        <fullName evidence="9">HMA domain-containing protein</fullName>
    </recommendedName>
</protein>
<dbReference type="AlphaFoldDB" id="A0A9Q0J274"/>
<keyword evidence="6" id="KW-0175">Coiled coil</keyword>
<evidence type="ECO:0000256" key="1">
    <source>
        <dbReference type="ARBA" id="ARBA00022481"/>
    </source>
</evidence>
<dbReference type="EMBL" id="JAKUCV010006841">
    <property type="protein sequence ID" value="KAJ4825658.1"/>
    <property type="molecule type" value="Genomic_DNA"/>
</dbReference>
<dbReference type="Proteomes" id="UP001141552">
    <property type="component" value="Unassembled WGS sequence"/>
</dbReference>
<dbReference type="GO" id="GO:0046872">
    <property type="term" value="F:metal ion binding"/>
    <property type="evidence" value="ECO:0007669"/>
    <property type="project" value="UniProtKB-KW"/>
</dbReference>
<evidence type="ECO:0000256" key="8">
    <source>
        <dbReference type="SAM" id="Phobius"/>
    </source>
</evidence>
<dbReference type="InterPro" id="IPR051863">
    <property type="entry name" value="HIPP"/>
</dbReference>
<feature type="coiled-coil region" evidence="6">
    <location>
        <begin position="257"/>
        <end position="345"/>
    </location>
</feature>
<name>A0A9Q0J274_9ROSI</name>
<keyword evidence="8" id="KW-1133">Transmembrane helix</keyword>